<reference evidence="3" key="1">
    <citation type="journal article" date="2019" name="Int. J. Syst. Evol. Microbiol.">
        <title>The Global Catalogue of Microorganisms (GCM) 10K type strain sequencing project: providing services to taxonomists for standard genome sequencing and annotation.</title>
        <authorList>
            <consortium name="The Broad Institute Genomics Platform"/>
            <consortium name="The Broad Institute Genome Sequencing Center for Infectious Disease"/>
            <person name="Wu L."/>
            <person name="Ma J."/>
        </authorList>
    </citation>
    <scope>NUCLEOTIDE SEQUENCE [LARGE SCALE GENOMIC DNA]</scope>
    <source>
        <strain evidence="3">KLKA75</strain>
    </source>
</reference>
<protein>
    <submittedName>
        <fullName evidence="2">DUF2795 domain-containing protein</fullName>
    </submittedName>
</protein>
<dbReference type="Pfam" id="PF11387">
    <property type="entry name" value="DUF2795"/>
    <property type="match status" value="1"/>
</dbReference>
<dbReference type="EMBL" id="JBHSIT010000018">
    <property type="protein sequence ID" value="MFC4913635.1"/>
    <property type="molecule type" value="Genomic_DNA"/>
</dbReference>
<feature type="region of interest" description="Disordered" evidence="1">
    <location>
        <begin position="1"/>
        <end position="88"/>
    </location>
</feature>
<accession>A0ABV9UDE4</accession>
<dbReference type="RefSeq" id="WP_378264747.1">
    <property type="nucleotide sequence ID" value="NZ_JBHSIT010000018.1"/>
</dbReference>
<dbReference type="InterPro" id="IPR021527">
    <property type="entry name" value="DUF2795"/>
</dbReference>
<evidence type="ECO:0000256" key="1">
    <source>
        <dbReference type="SAM" id="MobiDB-lite"/>
    </source>
</evidence>
<name>A0ABV9UDE4_9ACTN</name>
<evidence type="ECO:0000313" key="3">
    <source>
        <dbReference type="Proteomes" id="UP001595872"/>
    </source>
</evidence>
<evidence type="ECO:0000313" key="2">
    <source>
        <dbReference type="EMBL" id="MFC4913635.1"/>
    </source>
</evidence>
<comment type="caution">
    <text evidence="2">The sequence shown here is derived from an EMBL/GenBank/DDBJ whole genome shotgun (WGS) entry which is preliminary data.</text>
</comment>
<keyword evidence="3" id="KW-1185">Reference proteome</keyword>
<feature type="compositionally biased region" description="Basic and acidic residues" evidence="1">
    <location>
        <begin position="10"/>
        <end position="22"/>
    </location>
</feature>
<gene>
    <name evidence="2" type="ORF">ACFPCY_40500</name>
</gene>
<dbReference type="Proteomes" id="UP001595872">
    <property type="component" value="Unassembled WGS sequence"/>
</dbReference>
<sequence>MTEQTGKQGPRLDDEMAHETEGMVRGGHATHAEDFKQPEPASSAPGWDPAEDDPTATGGARQEGSPPGMSADDVEGRSALARQLTGVRYPATRDDLVARLRGGDVDDGAVAAVEALPDRAYENLADVAEALGYGRESRRF</sequence>
<proteinExistence type="predicted"/>
<organism evidence="2 3">
    <name type="scientific">Actinomadura gamaensis</name>
    <dbReference type="NCBI Taxonomy" id="1763541"/>
    <lineage>
        <taxon>Bacteria</taxon>
        <taxon>Bacillati</taxon>
        <taxon>Actinomycetota</taxon>
        <taxon>Actinomycetes</taxon>
        <taxon>Streptosporangiales</taxon>
        <taxon>Thermomonosporaceae</taxon>
        <taxon>Actinomadura</taxon>
    </lineage>
</organism>